<evidence type="ECO:0000256" key="5">
    <source>
        <dbReference type="ARBA" id="ARBA00022692"/>
    </source>
</evidence>
<dbReference type="Gene3D" id="2.40.170.20">
    <property type="entry name" value="TonB-dependent receptor, beta-barrel domain"/>
    <property type="match status" value="1"/>
</dbReference>
<keyword evidence="3" id="KW-1134">Transmembrane beta strand</keyword>
<name>A0A4Y6UA48_9PROT</name>
<keyword evidence="4" id="KW-0410">Iron transport</keyword>
<sequence length="767" mass="83430">MAGVTLATIRAAKAAPAAKSHAVQQQGGAETIVTRSHLLRNIIGGGLLAPQNGVQEKSAVGQPYISIQAPTANAFQLVQNLPGANVASSDPYGMSPQTTISIHGLGGDEIGYVLEGIPMGDAANYGGTPDQFADAENYAQVAIQQGASDLDSPVVDSAGGLMSMTYLDPSFKRGGMASFSYGSWNGSRGFIRLETGEIGSTGIRGFVSYSNTHSDNWRGPGTNSRQHVDFKFLKEWGQSRVSFLGSWNKTDTAYLPKTTLAGWREDGIHSGELARHYDAANPEKGAQYWKLWRDPEQTLYLGAPAHVELGSGFSLDIKPYAQGAMGNWPSADTLEDAGLPSGPHQSPVVREDWTQKTWRSGVTTSAHYQNRFQGGHNDAFIGYWYDYVDDSEKMPYTAVDSQGRTPNPWSLNNHHHMRDDMGQVILGANYHTITQTNAIFIGDHLSLLGNRLLIDAGFKEVMMTRQGTDGSPSQAGAGYPYHVGQSVSEPLPRFGMRWKITKHDQIFLNATTNFRLPAVTAYYNADSSHGMKPEYSISEAIGYRHDGEWLAGSLTFFNYNFTNRQITTYENAASTIATSMNAGGQTSRGLDFEIGTKPWHHLSPFASAEYLNATTDNNMCAAYAGGKCTAWLPTKGKSAIRSPHFIGALGLRYDDGHLFGMITARYVGRQYSTFLNDQHMPGYATADLSLGYRFDDVKLFRDSGLKRPTIMLNIINLSNQNYLSGVGSPQLNAHSARATNGVLVKGHAPKYYVDGGFTAMGTVQTAF</sequence>
<evidence type="ECO:0000256" key="12">
    <source>
        <dbReference type="RuleBase" id="RU003357"/>
    </source>
</evidence>
<dbReference type="GO" id="GO:0015344">
    <property type="term" value="F:siderophore uptake transmembrane transporter activity"/>
    <property type="evidence" value="ECO:0007669"/>
    <property type="project" value="TreeGrafter"/>
</dbReference>
<evidence type="ECO:0000259" key="13">
    <source>
        <dbReference type="Pfam" id="PF00593"/>
    </source>
</evidence>
<dbReference type="InterPro" id="IPR036942">
    <property type="entry name" value="Beta-barrel_TonB_sf"/>
</dbReference>
<reference evidence="15 16" key="1">
    <citation type="submission" date="2019-03" db="EMBL/GenBank/DDBJ databases">
        <title>The complete genome sequence of Swingsia_sp. F3b2 LMG30590(T).</title>
        <authorList>
            <person name="Chua K.-O."/>
            <person name="Chan K.-G."/>
            <person name="See-Too W.-S."/>
        </authorList>
    </citation>
    <scope>NUCLEOTIDE SEQUENCE [LARGE SCALE GENOMIC DNA]</scope>
    <source>
        <strain evidence="15 16">F3b2</strain>
    </source>
</reference>
<dbReference type="Gene3D" id="2.170.130.10">
    <property type="entry name" value="TonB-dependent receptor, plug domain"/>
    <property type="match status" value="1"/>
</dbReference>
<evidence type="ECO:0000256" key="2">
    <source>
        <dbReference type="ARBA" id="ARBA00022448"/>
    </source>
</evidence>
<evidence type="ECO:0000256" key="3">
    <source>
        <dbReference type="ARBA" id="ARBA00022452"/>
    </source>
</evidence>
<evidence type="ECO:0000313" key="15">
    <source>
        <dbReference type="EMBL" id="QDH13458.1"/>
    </source>
</evidence>
<keyword evidence="9 12" id="KW-0798">TonB box</keyword>
<accession>A0A4Y6UA48</accession>
<feature type="domain" description="TonB-dependent receptor plug" evidence="14">
    <location>
        <begin position="67"/>
        <end position="150"/>
    </location>
</feature>
<feature type="domain" description="TonB-dependent receptor-like beta-barrel" evidence="13">
    <location>
        <begin position="287"/>
        <end position="717"/>
    </location>
</feature>
<evidence type="ECO:0000256" key="1">
    <source>
        <dbReference type="ARBA" id="ARBA00004571"/>
    </source>
</evidence>
<keyword evidence="7" id="KW-0408">Iron</keyword>
<evidence type="ECO:0000259" key="14">
    <source>
        <dbReference type="Pfam" id="PF07715"/>
    </source>
</evidence>
<evidence type="ECO:0000256" key="10">
    <source>
        <dbReference type="ARBA" id="ARBA00023136"/>
    </source>
</evidence>
<keyword evidence="6" id="KW-0732">Signal</keyword>
<dbReference type="KEGG" id="swf:E3E12_03740"/>
<comment type="subcellular location">
    <subcellularLocation>
        <location evidence="1">Cell outer membrane</location>
        <topology evidence="1">Multi-pass membrane protein</topology>
    </subcellularLocation>
</comment>
<keyword evidence="11" id="KW-0998">Cell outer membrane</keyword>
<dbReference type="AlphaFoldDB" id="A0A4Y6UA48"/>
<evidence type="ECO:0000256" key="7">
    <source>
        <dbReference type="ARBA" id="ARBA00023004"/>
    </source>
</evidence>
<dbReference type="InterPro" id="IPR012910">
    <property type="entry name" value="Plug_dom"/>
</dbReference>
<dbReference type="Proteomes" id="UP000318709">
    <property type="component" value="Chromosome"/>
</dbReference>
<dbReference type="OrthoDB" id="593427at2"/>
<organism evidence="15 16">
    <name type="scientific">Formicincola oecophyllae</name>
    <dbReference type="NCBI Taxonomy" id="2558361"/>
    <lineage>
        <taxon>Bacteria</taxon>
        <taxon>Pseudomonadati</taxon>
        <taxon>Pseudomonadota</taxon>
        <taxon>Alphaproteobacteria</taxon>
        <taxon>Acetobacterales</taxon>
        <taxon>Acetobacteraceae</taxon>
        <taxon>Formicincola</taxon>
    </lineage>
</organism>
<evidence type="ECO:0000256" key="11">
    <source>
        <dbReference type="ARBA" id="ARBA00023237"/>
    </source>
</evidence>
<evidence type="ECO:0000256" key="6">
    <source>
        <dbReference type="ARBA" id="ARBA00022729"/>
    </source>
</evidence>
<gene>
    <name evidence="15" type="ORF">E3E12_03740</name>
</gene>
<dbReference type="PANTHER" id="PTHR32552:SF89">
    <property type="entry name" value="CATECHOLATE SIDEROPHORE RECEPTOR FIU"/>
    <property type="match status" value="1"/>
</dbReference>
<evidence type="ECO:0000256" key="4">
    <source>
        <dbReference type="ARBA" id="ARBA00022496"/>
    </source>
</evidence>
<protein>
    <submittedName>
        <fullName evidence="15">TonB-dependent receptor plug domain-containing protein</fullName>
    </submittedName>
</protein>
<dbReference type="Pfam" id="PF07715">
    <property type="entry name" value="Plug"/>
    <property type="match status" value="1"/>
</dbReference>
<dbReference type="InterPro" id="IPR039426">
    <property type="entry name" value="TonB-dep_rcpt-like"/>
</dbReference>
<keyword evidence="2" id="KW-0813">Transport</keyword>
<dbReference type="Pfam" id="PF00593">
    <property type="entry name" value="TonB_dep_Rec_b-barrel"/>
    <property type="match status" value="1"/>
</dbReference>
<dbReference type="RefSeq" id="WP_141443147.1">
    <property type="nucleotide sequence ID" value="NZ_CP038231.1"/>
</dbReference>
<keyword evidence="16" id="KW-1185">Reference proteome</keyword>
<proteinExistence type="inferred from homology"/>
<comment type="similarity">
    <text evidence="12">Belongs to the TonB-dependent receptor family.</text>
</comment>
<keyword evidence="8" id="KW-0406">Ion transport</keyword>
<dbReference type="PANTHER" id="PTHR32552">
    <property type="entry name" value="FERRICHROME IRON RECEPTOR-RELATED"/>
    <property type="match status" value="1"/>
</dbReference>
<dbReference type="SUPFAM" id="SSF56935">
    <property type="entry name" value="Porins"/>
    <property type="match status" value="1"/>
</dbReference>
<dbReference type="InterPro" id="IPR037066">
    <property type="entry name" value="Plug_dom_sf"/>
</dbReference>
<dbReference type="InterPro" id="IPR000531">
    <property type="entry name" value="Beta-barrel_TonB"/>
</dbReference>
<keyword evidence="10 12" id="KW-0472">Membrane</keyword>
<evidence type="ECO:0000313" key="16">
    <source>
        <dbReference type="Proteomes" id="UP000318709"/>
    </source>
</evidence>
<dbReference type="EMBL" id="CP038231">
    <property type="protein sequence ID" value="QDH13458.1"/>
    <property type="molecule type" value="Genomic_DNA"/>
</dbReference>
<keyword evidence="15" id="KW-0675">Receptor</keyword>
<dbReference type="GO" id="GO:0009279">
    <property type="term" value="C:cell outer membrane"/>
    <property type="evidence" value="ECO:0007669"/>
    <property type="project" value="UniProtKB-SubCell"/>
</dbReference>
<evidence type="ECO:0000256" key="9">
    <source>
        <dbReference type="ARBA" id="ARBA00023077"/>
    </source>
</evidence>
<evidence type="ECO:0000256" key="8">
    <source>
        <dbReference type="ARBA" id="ARBA00023065"/>
    </source>
</evidence>
<keyword evidence="5" id="KW-0812">Transmembrane</keyword>